<name>A0A1I2U5L2_9BACT</name>
<evidence type="ECO:0000313" key="1">
    <source>
        <dbReference type="EMBL" id="SFG71719.1"/>
    </source>
</evidence>
<keyword evidence="2" id="KW-1185">Reference proteome</keyword>
<accession>A0A1I2U5L2</accession>
<organism evidence="1 2">
    <name type="scientific">Algoriphagus hitonicola</name>
    <dbReference type="NCBI Taxonomy" id="435880"/>
    <lineage>
        <taxon>Bacteria</taxon>
        <taxon>Pseudomonadati</taxon>
        <taxon>Bacteroidota</taxon>
        <taxon>Cytophagia</taxon>
        <taxon>Cytophagales</taxon>
        <taxon>Cyclobacteriaceae</taxon>
        <taxon>Algoriphagus</taxon>
    </lineage>
</organism>
<dbReference type="AlphaFoldDB" id="A0A1I2U5L2"/>
<proteinExistence type="predicted"/>
<dbReference type="EMBL" id="FOPC01000007">
    <property type="protein sequence ID" value="SFG71719.1"/>
    <property type="molecule type" value="Genomic_DNA"/>
</dbReference>
<gene>
    <name evidence="1" type="ORF">SAMN04487988_10727</name>
</gene>
<dbReference type="OrthoDB" id="764457at2"/>
<dbReference type="InterPro" id="IPR021799">
    <property type="entry name" value="PIN-like_prokaryotic"/>
</dbReference>
<dbReference type="Proteomes" id="UP000199642">
    <property type="component" value="Unassembled WGS sequence"/>
</dbReference>
<dbReference type="Pfam" id="PF11848">
    <property type="entry name" value="DUF3368"/>
    <property type="match status" value="1"/>
</dbReference>
<evidence type="ECO:0000313" key="2">
    <source>
        <dbReference type="Proteomes" id="UP000199642"/>
    </source>
</evidence>
<dbReference type="STRING" id="435880.SAMN04487988_10727"/>
<dbReference type="PANTHER" id="PTHR39550">
    <property type="entry name" value="SLL0658 PROTEIN"/>
    <property type="match status" value="1"/>
</dbReference>
<dbReference type="RefSeq" id="WP_092791476.1">
    <property type="nucleotide sequence ID" value="NZ_FOPC01000007.1"/>
</dbReference>
<sequence>MPNVIPDTSCLILLNKIGALNLLQTLYGQVYITEVVLKEYNKVLPEEFVIVSPQDKKLYSDLRDILDPGESSVICFGKENPDFLSVLDDLKGRKVAAKLNLKFTGTLGVLVKAKRMGVIPELKPFVKKLIKAGIRISPSVIYEMGKDYP</sequence>
<reference evidence="2" key="1">
    <citation type="submission" date="2016-10" db="EMBL/GenBank/DDBJ databases">
        <authorList>
            <person name="Varghese N."/>
            <person name="Submissions S."/>
        </authorList>
    </citation>
    <scope>NUCLEOTIDE SEQUENCE [LARGE SCALE GENOMIC DNA]</scope>
    <source>
        <strain evidence="2">DSM 19315</strain>
    </source>
</reference>
<dbReference type="PANTHER" id="PTHR39550:SF1">
    <property type="entry name" value="SLL0658 PROTEIN"/>
    <property type="match status" value="1"/>
</dbReference>
<protein>
    <submittedName>
        <fullName evidence="1">Predicted nucleic acid-binding protein, contains PIN domain</fullName>
    </submittedName>
</protein>